<organism evidence="2 3">
    <name type="scientific">Diaporthe australafricana</name>
    <dbReference type="NCBI Taxonomy" id="127596"/>
    <lineage>
        <taxon>Eukaryota</taxon>
        <taxon>Fungi</taxon>
        <taxon>Dikarya</taxon>
        <taxon>Ascomycota</taxon>
        <taxon>Pezizomycotina</taxon>
        <taxon>Sordariomycetes</taxon>
        <taxon>Sordariomycetidae</taxon>
        <taxon>Diaporthales</taxon>
        <taxon>Diaporthaceae</taxon>
        <taxon>Diaporthe</taxon>
    </lineage>
</organism>
<keyword evidence="3" id="KW-1185">Reference proteome</keyword>
<gene>
    <name evidence="2" type="ORF">Daus18300_013929</name>
</gene>
<evidence type="ECO:0000313" key="3">
    <source>
        <dbReference type="Proteomes" id="UP001583177"/>
    </source>
</evidence>
<feature type="non-terminal residue" evidence="2">
    <location>
        <position position="1"/>
    </location>
</feature>
<proteinExistence type="predicted"/>
<sequence>WQSPAAATGQGEWAEDANTAIQPFIQEAVSVTKAYCMVYKKHKQKAEELLESYDHVLKTLFLLAEAINNVLPETESIFKTTKEEEARAQQTASLLRVPYKINTMILWPQQDTATGSDSTTTPSPASDPAIQFETRASHLASV</sequence>
<reference evidence="2 3" key="1">
    <citation type="journal article" date="2024" name="IMA Fungus">
        <title>IMA Genome - F19 : A genome assembly and annotation guide to empower mycologists, including annotated draft genome sequences of Ceratocystis pirilliformis, Diaporthe australafricana, Fusarium ophioides, Paecilomyces lecythidis, and Sporothrix stenoceras.</title>
        <authorList>
            <person name="Aylward J."/>
            <person name="Wilson A.M."/>
            <person name="Visagie C.M."/>
            <person name="Spraker J."/>
            <person name="Barnes I."/>
            <person name="Buitendag C."/>
            <person name="Ceriani C."/>
            <person name="Del Mar Angel L."/>
            <person name="du Plessis D."/>
            <person name="Fuchs T."/>
            <person name="Gasser K."/>
            <person name="Kramer D."/>
            <person name="Li W."/>
            <person name="Munsamy K."/>
            <person name="Piso A."/>
            <person name="Price J.L."/>
            <person name="Sonnekus B."/>
            <person name="Thomas C."/>
            <person name="van der Nest A."/>
            <person name="van Dijk A."/>
            <person name="van Heerden A."/>
            <person name="van Vuuren N."/>
            <person name="Yilmaz N."/>
            <person name="Duong T.A."/>
            <person name="van der Merwe N.A."/>
            <person name="Wingfield M.J."/>
            <person name="Wingfield B.D."/>
        </authorList>
    </citation>
    <scope>NUCLEOTIDE SEQUENCE [LARGE SCALE GENOMIC DNA]</scope>
    <source>
        <strain evidence="2 3">CMW 18300</strain>
    </source>
</reference>
<evidence type="ECO:0000256" key="1">
    <source>
        <dbReference type="SAM" id="MobiDB-lite"/>
    </source>
</evidence>
<protein>
    <submittedName>
        <fullName evidence="2">Uncharacterized protein</fullName>
    </submittedName>
</protein>
<accession>A0ABR3VX62</accession>
<dbReference type="EMBL" id="JAWRVE010000240">
    <property type="protein sequence ID" value="KAL1847528.1"/>
    <property type="molecule type" value="Genomic_DNA"/>
</dbReference>
<feature type="region of interest" description="Disordered" evidence="1">
    <location>
        <begin position="111"/>
        <end position="130"/>
    </location>
</feature>
<comment type="caution">
    <text evidence="2">The sequence shown here is derived from an EMBL/GenBank/DDBJ whole genome shotgun (WGS) entry which is preliminary data.</text>
</comment>
<feature type="compositionally biased region" description="Low complexity" evidence="1">
    <location>
        <begin position="111"/>
        <end position="129"/>
    </location>
</feature>
<name>A0ABR3VX62_9PEZI</name>
<dbReference type="Proteomes" id="UP001583177">
    <property type="component" value="Unassembled WGS sequence"/>
</dbReference>
<evidence type="ECO:0000313" key="2">
    <source>
        <dbReference type="EMBL" id="KAL1847528.1"/>
    </source>
</evidence>